<keyword evidence="5 8" id="KW-1133">Transmembrane helix</keyword>
<evidence type="ECO:0000313" key="12">
    <source>
        <dbReference type="Proteomes" id="UP001321520"/>
    </source>
</evidence>
<reference evidence="11 12" key="1">
    <citation type="submission" date="2022-05" db="EMBL/GenBank/DDBJ databases">
        <title>Microbulbifer sp. nov., isolated from sponge.</title>
        <authorList>
            <person name="Gao L."/>
        </authorList>
    </citation>
    <scope>NUCLEOTIDE SEQUENCE [LARGE SCALE GENOMIC DNA]</scope>
    <source>
        <strain evidence="11 12">MI-G</strain>
    </source>
</reference>
<sequence length="351" mass="38271">MKASRWRWARLWRDYKKGFCQLSQWIAVYSFPLSKDLGALVGFIRRYQLPLRIVEEKNRQLLLTVDDHLGQILKPLLQRWEAGEISFDEVQLQRVAPGDRSGPGETGVQPPQAPESGPENHTGNQPAGLQPASPVLPFFPLVRTPVSLVLIALCFLGWVLLANHSADALLITPNHSGSPLSVHSSLALHLQRGEYWRLITPAMVHFSLAHALFNALGIWILGRPLEARAGSLAFAALVVFGAVISNVSQYLWEPQVRFGGMSGVVYALVGAVVVIQRWQPAWRDVPYGIPAVALIWLLLCALGIVTFFTGVGVANAAHIGGFLSGLVIALVYCALGGAREFNPDATVAGKL</sequence>
<dbReference type="Pfam" id="PF01694">
    <property type="entry name" value="Rhomboid"/>
    <property type="match status" value="1"/>
</dbReference>
<protein>
    <submittedName>
        <fullName evidence="11">Rhomboid family intramembrane serine protease</fullName>
        <ecNumber evidence="11">3.4.21.105</ecNumber>
    </submittedName>
</protein>
<evidence type="ECO:0000256" key="4">
    <source>
        <dbReference type="ARBA" id="ARBA00022801"/>
    </source>
</evidence>
<dbReference type="Gene3D" id="3.30.70.2080">
    <property type="match status" value="1"/>
</dbReference>
<dbReference type="Pfam" id="PF16733">
    <property type="entry name" value="NRho"/>
    <property type="match status" value="1"/>
</dbReference>
<evidence type="ECO:0000256" key="2">
    <source>
        <dbReference type="ARBA" id="ARBA00009045"/>
    </source>
</evidence>
<evidence type="ECO:0000256" key="8">
    <source>
        <dbReference type="SAM" id="Phobius"/>
    </source>
</evidence>
<proteinExistence type="inferred from homology"/>
<evidence type="ECO:0000259" key="9">
    <source>
        <dbReference type="Pfam" id="PF01694"/>
    </source>
</evidence>
<dbReference type="InterPro" id="IPR038244">
    <property type="entry name" value="NRho_sf"/>
</dbReference>
<feature type="region of interest" description="Disordered" evidence="7">
    <location>
        <begin position="96"/>
        <end position="127"/>
    </location>
</feature>
<dbReference type="SUPFAM" id="SSF144091">
    <property type="entry name" value="Rhomboid-like"/>
    <property type="match status" value="1"/>
</dbReference>
<feature type="domain" description="Rhomboid protease N-terminal" evidence="10">
    <location>
        <begin position="24"/>
        <end position="87"/>
    </location>
</feature>
<keyword evidence="3 8" id="KW-0812">Transmembrane</keyword>
<comment type="similarity">
    <text evidence="2">Belongs to the peptidase S54 family.</text>
</comment>
<feature type="domain" description="Peptidase S54 rhomboid" evidence="9">
    <location>
        <begin position="193"/>
        <end position="333"/>
    </location>
</feature>
<keyword evidence="11" id="KW-0645">Protease</keyword>
<keyword evidence="4 11" id="KW-0378">Hydrolase</keyword>
<evidence type="ECO:0000256" key="7">
    <source>
        <dbReference type="SAM" id="MobiDB-lite"/>
    </source>
</evidence>
<dbReference type="PANTHER" id="PTHR43731:SF14">
    <property type="entry name" value="PRESENILIN-ASSOCIATED RHOMBOID-LIKE PROTEIN, MITOCHONDRIAL"/>
    <property type="match status" value="1"/>
</dbReference>
<dbReference type="InterPro" id="IPR022764">
    <property type="entry name" value="Peptidase_S54_rhomboid_dom"/>
</dbReference>
<organism evidence="11 12">
    <name type="scientific">Microbulbifer spongiae</name>
    <dbReference type="NCBI Taxonomy" id="2944933"/>
    <lineage>
        <taxon>Bacteria</taxon>
        <taxon>Pseudomonadati</taxon>
        <taxon>Pseudomonadota</taxon>
        <taxon>Gammaproteobacteria</taxon>
        <taxon>Cellvibrionales</taxon>
        <taxon>Microbulbiferaceae</taxon>
        <taxon>Microbulbifer</taxon>
    </lineage>
</organism>
<dbReference type="InterPro" id="IPR035952">
    <property type="entry name" value="Rhomboid-like_sf"/>
</dbReference>
<dbReference type="RefSeq" id="WP_301415402.1">
    <property type="nucleotide sequence ID" value="NZ_CP098023.1"/>
</dbReference>
<comment type="subcellular location">
    <subcellularLocation>
        <location evidence="1">Membrane</location>
        <topology evidence="1">Multi-pass membrane protein</topology>
    </subcellularLocation>
</comment>
<feature type="transmembrane region" description="Helical" evidence="8">
    <location>
        <begin position="287"/>
        <end position="310"/>
    </location>
</feature>
<feature type="transmembrane region" description="Helical" evidence="8">
    <location>
        <begin position="316"/>
        <end position="335"/>
    </location>
</feature>
<dbReference type="Gene3D" id="1.20.1540.10">
    <property type="entry name" value="Rhomboid-like"/>
    <property type="match status" value="1"/>
</dbReference>
<evidence type="ECO:0000256" key="5">
    <source>
        <dbReference type="ARBA" id="ARBA00022989"/>
    </source>
</evidence>
<evidence type="ECO:0000256" key="1">
    <source>
        <dbReference type="ARBA" id="ARBA00004141"/>
    </source>
</evidence>
<evidence type="ECO:0000259" key="10">
    <source>
        <dbReference type="Pfam" id="PF16733"/>
    </source>
</evidence>
<keyword evidence="12" id="KW-1185">Reference proteome</keyword>
<keyword evidence="6 8" id="KW-0472">Membrane</keyword>
<accession>A0ABY9EDW7</accession>
<evidence type="ECO:0000256" key="6">
    <source>
        <dbReference type="ARBA" id="ARBA00023136"/>
    </source>
</evidence>
<evidence type="ECO:0000256" key="3">
    <source>
        <dbReference type="ARBA" id="ARBA00022692"/>
    </source>
</evidence>
<gene>
    <name evidence="11" type="ORF">M8T91_16895</name>
</gene>
<name>A0ABY9EDW7_9GAMM</name>
<dbReference type="PANTHER" id="PTHR43731">
    <property type="entry name" value="RHOMBOID PROTEASE"/>
    <property type="match status" value="1"/>
</dbReference>
<dbReference type="EC" id="3.4.21.105" evidence="11"/>
<feature type="transmembrane region" description="Helical" evidence="8">
    <location>
        <begin position="232"/>
        <end position="252"/>
    </location>
</feature>
<dbReference type="InterPro" id="IPR050925">
    <property type="entry name" value="Rhomboid_protease_S54"/>
</dbReference>
<evidence type="ECO:0000313" key="11">
    <source>
        <dbReference type="EMBL" id="WKD49550.1"/>
    </source>
</evidence>
<feature type="transmembrane region" description="Helical" evidence="8">
    <location>
        <begin position="258"/>
        <end position="275"/>
    </location>
</feature>
<dbReference type="EMBL" id="CP098023">
    <property type="protein sequence ID" value="WKD49550.1"/>
    <property type="molecule type" value="Genomic_DNA"/>
</dbReference>
<dbReference type="InterPro" id="IPR031976">
    <property type="entry name" value="NRho"/>
</dbReference>
<feature type="transmembrane region" description="Helical" evidence="8">
    <location>
        <begin position="198"/>
        <end position="220"/>
    </location>
</feature>
<dbReference type="Proteomes" id="UP001321520">
    <property type="component" value="Chromosome"/>
</dbReference>
<feature type="transmembrane region" description="Helical" evidence="8">
    <location>
        <begin position="141"/>
        <end position="161"/>
    </location>
</feature>
<dbReference type="GO" id="GO:0008233">
    <property type="term" value="F:peptidase activity"/>
    <property type="evidence" value="ECO:0007669"/>
    <property type="project" value="UniProtKB-KW"/>
</dbReference>
<dbReference type="GO" id="GO:0006508">
    <property type="term" value="P:proteolysis"/>
    <property type="evidence" value="ECO:0007669"/>
    <property type="project" value="UniProtKB-KW"/>
</dbReference>